<dbReference type="Gene3D" id="3.40.50.300">
    <property type="entry name" value="P-loop containing nucleotide triphosphate hydrolases"/>
    <property type="match status" value="2"/>
</dbReference>
<keyword evidence="5" id="KW-0378">Hydrolase</keyword>
<proteinExistence type="predicted"/>
<dbReference type="Proteomes" id="UP000000547">
    <property type="component" value="Chromosome"/>
</dbReference>
<name>Q47ZX8_COLP3</name>
<dbReference type="GO" id="GO:0003677">
    <property type="term" value="F:DNA binding"/>
    <property type="evidence" value="ECO:0007669"/>
    <property type="project" value="TreeGrafter"/>
</dbReference>
<feature type="domain" description="Helicase C-terminal" evidence="4">
    <location>
        <begin position="514"/>
        <end position="670"/>
    </location>
</feature>
<evidence type="ECO:0000313" key="5">
    <source>
        <dbReference type="EMBL" id="AAZ26434.1"/>
    </source>
</evidence>
<dbReference type="InterPro" id="IPR052511">
    <property type="entry name" value="ATP-dep_Helicase"/>
</dbReference>
<organism evidence="5 6">
    <name type="scientific">Colwellia psychrerythraea (strain 34H / ATCC BAA-681)</name>
    <name type="common">Vibrio psychroerythus</name>
    <dbReference type="NCBI Taxonomy" id="167879"/>
    <lineage>
        <taxon>Bacteria</taxon>
        <taxon>Pseudomonadati</taxon>
        <taxon>Pseudomonadota</taxon>
        <taxon>Gammaproteobacteria</taxon>
        <taxon>Alteromonadales</taxon>
        <taxon>Colwelliaceae</taxon>
        <taxon>Colwellia</taxon>
    </lineage>
</organism>
<keyword evidence="2" id="KW-0067">ATP-binding</keyword>
<gene>
    <name evidence="5" type="ordered locus">CPS_2941</name>
</gene>
<dbReference type="SUPFAM" id="SSF52540">
    <property type="entry name" value="P-loop containing nucleoside triphosphate hydrolases"/>
    <property type="match status" value="1"/>
</dbReference>
<dbReference type="InterPro" id="IPR011545">
    <property type="entry name" value="DEAD/DEAH_box_helicase_dom"/>
</dbReference>
<dbReference type="PROSITE" id="PS51194">
    <property type="entry name" value="HELICASE_CTER"/>
    <property type="match status" value="1"/>
</dbReference>
<dbReference type="PANTHER" id="PTHR47962">
    <property type="entry name" value="ATP-DEPENDENT HELICASE LHR-RELATED-RELATED"/>
    <property type="match status" value="1"/>
</dbReference>
<protein>
    <submittedName>
        <fullName evidence="5">Putative DEAD/DEAH box helicase</fullName>
    </submittedName>
</protein>
<dbReference type="GO" id="GO:0016887">
    <property type="term" value="F:ATP hydrolysis activity"/>
    <property type="evidence" value="ECO:0007669"/>
    <property type="project" value="TreeGrafter"/>
</dbReference>
<dbReference type="EMBL" id="CP000083">
    <property type="protein sequence ID" value="AAZ26434.1"/>
    <property type="molecule type" value="Genomic_DNA"/>
</dbReference>
<dbReference type="KEGG" id="cps:CPS_2941"/>
<sequence>MIEQSLILSCLDLIEEKEIKLLTWGDTSFYFNKSEIIELIKLRTPSDWEEIFEELCEQSLIVEVKSSYIVDCYRSRMAEAIYLYSNLRQWFHGQDLRSAKTLVSDFRFIRRPRQYPNRNMPSSMAISQLKEKLKLSNEHSKVLLSLLGGGSKSFNLSGFQVRATERVLDKYSKHMSSSRPNQPSGTIVCSGTGSGKTLSFYLPALTQLSQNICSDHSNRVQILAIYPRKELLKDQYNETFKQARLLDDYLLTNNKRKIKIGTFFGDTLDGDYLNDKLKFNAIDFDLLKCKCSGNLKWLEEDVKLKKEILTCSRCGHKINDDEVALTRQSSEPDILFTTTEMLNQHLANSKYNHLFGVDTNKPIPLVLLDEVHTYEGTTGAQTSYLLKRWMKRSDNKPHFVGLSATLSDAAGFFGSLTGTAKHNVELIEPLPSEIIEEGAEYLLALRGDPVSQSALLSTTIQTTMLTRRMLDSNSNKEPASKGTFGTKTFVFTDDLDVNNRLFEMIADAEGWSHAFKKLTPEAEPLAFLRSEKHPNYQTNKEQIQLLGQDWSNCEYIGHSTDEEDRAEVGRTSSQDSGVSETAEIIVATASLEVGYNDAKVGAVIQHKAPRGVASYLQRKGRAGRSRGMRPWMITVLSDYGRDRVAFHRYENLVDPEIKVNKLPVGNNHIQKMQASLATLEWLGREVGKGSIWYYLRNPNQYSNNKKYLYKLEKAINALLDGSSKKNSLTAYLTSSLGINSQEVEKLCWQPPRSLLMDFLPSLLQKLRTNWSVNGQEWLGVQSKGSPMPEFIPATLFSELILPSLDISLLRGSKEERTQEWQSMGFFQGLKEYAPGRISKRFTLNNRYETDWLVPEGFEPEVGVDGEIGFEVEDAFGLNRDFIKEIIYKPGTQMKIYQPRQILTKRLELKNVTETSNAFLNWESIFEIDEDKHQLSLPANCDWKRHLSNVCFFEHKHMQPVEVTRYTTGSNAQIKFKTKEASNIKLNWQEQGESVGIGTILFVDGMRWNFTFSDEQLLSLGTNENVESSLRFSFVQDCFVNSSIFNNTFQANWVFECVTTTVIFISTQKNLSIQDSITFLSSKEGRELLNTIPLELFQLNVLSEDEDEEQALQSELISLLSNDLIIGEISNLLTPLYTELSGDSYISWLRILMSNTLSGGINQLVSTVLPDVGDNDLNVDPVWMGDDLTIWLTENESGGVGIINRFERVYSSDPLNILNHFSRCFQAGDYEQVDFDIHQLLSKLECDENLESSFKSHRDSQKFSARVKANVAINENLRKMGVILSHSFNSILHTRVLKAGSSKETDRDLKSWMDRWREIEKELKVEIPLNIASFLIAKEITSDTNVTINKLKDKVIGQLWPRGNVIRQSSTQFYNRFISGNNRTERLIVEQMISGNSETMNYGNNWEGELQQRISRKGIVKLVISSEHLSKLNQIILKINTIQIDQLGMFFHIRVNRIDRQLGEIILFVELAEAIQ</sequence>
<keyword evidence="5" id="KW-0347">Helicase</keyword>
<dbReference type="GO" id="GO:0004386">
    <property type="term" value="F:helicase activity"/>
    <property type="evidence" value="ECO:0007669"/>
    <property type="project" value="UniProtKB-KW"/>
</dbReference>
<evidence type="ECO:0000259" key="3">
    <source>
        <dbReference type="PROSITE" id="PS51192"/>
    </source>
</evidence>
<feature type="domain" description="Helicase ATP-binding" evidence="3">
    <location>
        <begin position="177"/>
        <end position="409"/>
    </location>
</feature>
<keyword evidence="1" id="KW-0547">Nucleotide-binding</keyword>
<dbReference type="InterPro" id="IPR014001">
    <property type="entry name" value="Helicase_ATP-bd"/>
</dbReference>
<evidence type="ECO:0000256" key="1">
    <source>
        <dbReference type="ARBA" id="ARBA00022741"/>
    </source>
</evidence>
<dbReference type="GO" id="GO:0005524">
    <property type="term" value="F:ATP binding"/>
    <property type="evidence" value="ECO:0007669"/>
    <property type="project" value="UniProtKB-KW"/>
</dbReference>
<dbReference type="RefSeq" id="WP_011043733.1">
    <property type="nucleotide sequence ID" value="NC_003910.7"/>
</dbReference>
<dbReference type="InterPro" id="IPR001650">
    <property type="entry name" value="Helicase_C-like"/>
</dbReference>
<reference evidence="5" key="1">
    <citation type="journal article" date="2005" name="Proc. Natl. Acad. Sci. U.S.A.">
        <title>The psychrophilic lifestyle as revealed by the genome sequence of Colwellia psychrerythraea 34H through genomic and proteomic analyses.</title>
        <authorList>
            <person name="Methe B.A."/>
            <person name="Nelson K.E."/>
            <person name="Deming J.W."/>
            <person name="Momen B."/>
            <person name="Melamud E."/>
            <person name="Zhang X."/>
            <person name="Moult J."/>
            <person name="Madupu R."/>
            <person name="Nelson W.C."/>
            <person name="Dodson R.J."/>
            <person name="Brinkac L.M."/>
            <person name="Daugherty S.C."/>
            <person name="Durkin A.S."/>
            <person name="DeBoy R.T."/>
            <person name="Kolonay J.F."/>
            <person name="Sullivan S.A."/>
            <person name="Zhou L."/>
            <person name="Davidsen T.M."/>
            <person name="Wu M."/>
            <person name="Huston A.L."/>
            <person name="Lewis M."/>
            <person name="Weaver B."/>
            <person name="Weidman J.F."/>
            <person name="Khouri H."/>
            <person name="Utterback T.R."/>
            <person name="Feldblyum T.V."/>
            <person name="Fraser C.M."/>
        </authorList>
    </citation>
    <scope>NUCLEOTIDE SEQUENCE [LARGE SCALE GENOMIC DNA]</scope>
    <source>
        <strain evidence="5">34H</strain>
    </source>
</reference>
<dbReference type="InterPro" id="IPR027417">
    <property type="entry name" value="P-loop_NTPase"/>
</dbReference>
<dbReference type="NCBIfam" id="NF041067">
    <property type="entry name" value="DpdJ"/>
    <property type="match status" value="1"/>
</dbReference>
<dbReference type="STRING" id="167879.CPS_2941"/>
<evidence type="ECO:0000259" key="4">
    <source>
        <dbReference type="PROSITE" id="PS51194"/>
    </source>
</evidence>
<evidence type="ECO:0000256" key="2">
    <source>
        <dbReference type="ARBA" id="ARBA00022840"/>
    </source>
</evidence>
<evidence type="ECO:0000313" key="6">
    <source>
        <dbReference type="Proteomes" id="UP000000547"/>
    </source>
</evidence>
<dbReference type="SMART" id="SM00487">
    <property type="entry name" value="DEXDc"/>
    <property type="match status" value="1"/>
</dbReference>
<dbReference type="HOGENOM" id="CLU_249894_0_0_6"/>
<dbReference type="Pfam" id="PF00271">
    <property type="entry name" value="Helicase_C"/>
    <property type="match status" value="1"/>
</dbReference>
<accession>Q47ZX8</accession>
<dbReference type="Pfam" id="PF00270">
    <property type="entry name" value="DEAD"/>
    <property type="match status" value="2"/>
</dbReference>
<dbReference type="PROSITE" id="PS51192">
    <property type="entry name" value="HELICASE_ATP_BIND_1"/>
    <property type="match status" value="1"/>
</dbReference>
<dbReference type="PANTHER" id="PTHR47962:SF5">
    <property type="entry name" value="ATP-DEPENDENT HELICASE LHR-RELATED"/>
    <property type="match status" value="1"/>
</dbReference>